<sequence length="79" mass="8901">MQNPEVLSTPINDLPASTFFKEGSTTMGFETLKEILNTAPKDLLANENFNYVWFGELVDFLTERGILHLLQPTQGNSRV</sequence>
<protein>
    <submittedName>
        <fullName evidence="1">Uncharacterized protein</fullName>
    </submittedName>
</protein>
<reference evidence="1 2" key="1">
    <citation type="submission" date="2023-11" db="EMBL/GenBank/DDBJ databases">
        <title>Analysis of the Genomes of Mucilaginibacter gossypii cycad 4 and M. sabulilitoris SNA2: microbes with the potential for plant growth promotion.</title>
        <authorList>
            <person name="Hirsch A.M."/>
            <person name="Humm E."/>
            <person name="Rubbi M."/>
            <person name="Del Vecchio G."/>
            <person name="Ha S.M."/>
            <person name="Pellegrini M."/>
            <person name="Gunsalus R.P."/>
        </authorList>
    </citation>
    <scope>NUCLEOTIDE SEQUENCE [LARGE SCALE GENOMIC DNA]</scope>
    <source>
        <strain evidence="1 2">SNA2</strain>
    </source>
</reference>
<dbReference type="RefSeq" id="WP_321564862.1">
    <property type="nucleotide sequence ID" value="NZ_CP139558.1"/>
</dbReference>
<name>A0ABZ0TRK3_9SPHI</name>
<proteinExistence type="predicted"/>
<dbReference type="Proteomes" id="UP001324380">
    <property type="component" value="Chromosome"/>
</dbReference>
<organism evidence="1 2">
    <name type="scientific">Mucilaginibacter sabulilitoris</name>
    <dbReference type="NCBI Taxonomy" id="1173583"/>
    <lineage>
        <taxon>Bacteria</taxon>
        <taxon>Pseudomonadati</taxon>
        <taxon>Bacteroidota</taxon>
        <taxon>Sphingobacteriia</taxon>
        <taxon>Sphingobacteriales</taxon>
        <taxon>Sphingobacteriaceae</taxon>
        <taxon>Mucilaginibacter</taxon>
    </lineage>
</organism>
<dbReference type="EMBL" id="CP139558">
    <property type="protein sequence ID" value="WPU95756.1"/>
    <property type="molecule type" value="Genomic_DNA"/>
</dbReference>
<dbReference type="SUPFAM" id="SSF47789">
    <property type="entry name" value="C-terminal domain of RNA polymerase alpha subunit"/>
    <property type="match status" value="1"/>
</dbReference>
<evidence type="ECO:0000313" key="1">
    <source>
        <dbReference type="EMBL" id="WPU95756.1"/>
    </source>
</evidence>
<gene>
    <name evidence="1" type="ORF">SNE25_09520</name>
</gene>
<keyword evidence="2" id="KW-1185">Reference proteome</keyword>
<accession>A0ABZ0TRK3</accession>
<evidence type="ECO:0000313" key="2">
    <source>
        <dbReference type="Proteomes" id="UP001324380"/>
    </source>
</evidence>